<accession>A0A0A9DAH6</accession>
<dbReference type="AlphaFoldDB" id="A0A0A9DAH6"/>
<reference evidence="1" key="2">
    <citation type="journal article" date="2015" name="Data Brief">
        <title>Shoot transcriptome of the giant reed, Arundo donax.</title>
        <authorList>
            <person name="Barrero R.A."/>
            <person name="Guerrero F.D."/>
            <person name="Moolhuijzen P."/>
            <person name="Goolsby J.A."/>
            <person name="Tidwell J."/>
            <person name="Bellgard S.E."/>
            <person name="Bellgard M.I."/>
        </authorList>
    </citation>
    <scope>NUCLEOTIDE SEQUENCE</scope>
    <source>
        <tissue evidence="1">Shoot tissue taken approximately 20 cm above the soil surface</tissue>
    </source>
</reference>
<name>A0A0A9DAH6_ARUDO</name>
<sequence length="44" mass="5096">MLAIIPAGENWRDKMFQLLDTRSSATKLNSRVMNRSLTTSKVWK</sequence>
<evidence type="ECO:0000313" key="1">
    <source>
        <dbReference type="EMBL" id="JAD85579.1"/>
    </source>
</evidence>
<protein>
    <submittedName>
        <fullName evidence="1">Uncharacterized protein</fullName>
    </submittedName>
</protein>
<proteinExistence type="predicted"/>
<organism evidence="1">
    <name type="scientific">Arundo donax</name>
    <name type="common">Giant reed</name>
    <name type="synonym">Donax arundinaceus</name>
    <dbReference type="NCBI Taxonomy" id="35708"/>
    <lineage>
        <taxon>Eukaryota</taxon>
        <taxon>Viridiplantae</taxon>
        <taxon>Streptophyta</taxon>
        <taxon>Embryophyta</taxon>
        <taxon>Tracheophyta</taxon>
        <taxon>Spermatophyta</taxon>
        <taxon>Magnoliopsida</taxon>
        <taxon>Liliopsida</taxon>
        <taxon>Poales</taxon>
        <taxon>Poaceae</taxon>
        <taxon>PACMAD clade</taxon>
        <taxon>Arundinoideae</taxon>
        <taxon>Arundineae</taxon>
        <taxon>Arundo</taxon>
    </lineage>
</organism>
<reference evidence="1" key="1">
    <citation type="submission" date="2014-09" db="EMBL/GenBank/DDBJ databases">
        <authorList>
            <person name="Magalhaes I.L.F."/>
            <person name="Oliveira U."/>
            <person name="Santos F.R."/>
            <person name="Vidigal T.H.D.A."/>
            <person name="Brescovit A.D."/>
            <person name="Santos A.J."/>
        </authorList>
    </citation>
    <scope>NUCLEOTIDE SEQUENCE</scope>
    <source>
        <tissue evidence="1">Shoot tissue taken approximately 20 cm above the soil surface</tissue>
    </source>
</reference>
<dbReference type="EMBL" id="GBRH01212316">
    <property type="protein sequence ID" value="JAD85579.1"/>
    <property type="molecule type" value="Transcribed_RNA"/>
</dbReference>